<dbReference type="Proteomes" id="UP000005239">
    <property type="component" value="Unassembled WGS sequence"/>
</dbReference>
<name>A0A2A6BKB0_PRIPA</name>
<dbReference type="EnsemblMetazoa" id="PPA32538.1">
    <property type="protein sequence ID" value="PPA32538.1"/>
    <property type="gene ID" value="WBGene00205399"/>
</dbReference>
<feature type="region of interest" description="Disordered" evidence="1">
    <location>
        <begin position="52"/>
        <end position="94"/>
    </location>
</feature>
<feature type="compositionally biased region" description="Low complexity" evidence="1">
    <location>
        <begin position="68"/>
        <end position="94"/>
    </location>
</feature>
<accession>A0A8R1UIN5</accession>
<gene>
    <name evidence="2" type="primary">WBGene00205399</name>
</gene>
<sequence length="340" mass="36175">MKSLHRLSSPSSSFFHLPFTLSGLSMASHPHPPPFRPLPPHFRSLNLHQLHHVQQESSLTPSLPPSSSPFSSSFSTSSHPSSMDPSSLINSSLQSSPQVYESFTQLGMRTQPEGRRAQSVGRRLVDRGDGRGDEEDDYEGKESKDRGVVSLLFGGCFSACQRMSLSEHGLGIYMASPSEMEKYTVCAELAEQASESMGELFVPTEVTDPNGAVNGGNGGGAGSFLKGIFSGVGTTPRGAGPTDLDAILADKPGHSGTSGSVAMRTVGRTIPGPARIDRAATGSVSAGQAAAMALQNLNERSEKLNATVDATENLKNSAMNMASRSAKLVEKMEKKKWYNF</sequence>
<protein>
    <submittedName>
        <fullName evidence="2">Tom-1</fullName>
    </submittedName>
</protein>
<evidence type="ECO:0000313" key="2">
    <source>
        <dbReference type="EnsemblMetazoa" id="PPA32538.1"/>
    </source>
</evidence>
<feature type="region of interest" description="Disordered" evidence="1">
    <location>
        <begin position="106"/>
        <end position="143"/>
    </location>
</feature>
<keyword evidence="3" id="KW-1185">Reference proteome</keyword>
<evidence type="ECO:0000256" key="1">
    <source>
        <dbReference type="SAM" id="MobiDB-lite"/>
    </source>
</evidence>
<dbReference type="AlphaFoldDB" id="A0A2A6BKB0"/>
<accession>A0A2A6BKB0</accession>
<reference evidence="2" key="2">
    <citation type="submission" date="2022-06" db="UniProtKB">
        <authorList>
            <consortium name="EnsemblMetazoa"/>
        </authorList>
    </citation>
    <scope>IDENTIFICATION</scope>
    <source>
        <strain evidence="2">PS312</strain>
    </source>
</reference>
<dbReference type="PANTHER" id="PTHR10241:SF25">
    <property type="entry name" value="TOMOSYN, ISOFORM C"/>
    <property type="match status" value="1"/>
</dbReference>
<dbReference type="Gene3D" id="1.20.5.110">
    <property type="match status" value="1"/>
</dbReference>
<dbReference type="CDD" id="cd15873">
    <property type="entry name" value="R-SNARE_STXBP5_6"/>
    <property type="match status" value="1"/>
</dbReference>
<evidence type="ECO:0000313" key="3">
    <source>
        <dbReference type="Proteomes" id="UP000005239"/>
    </source>
</evidence>
<reference evidence="3" key="1">
    <citation type="journal article" date="2008" name="Nat. Genet.">
        <title>The Pristionchus pacificus genome provides a unique perspective on nematode lifestyle and parasitism.</title>
        <authorList>
            <person name="Dieterich C."/>
            <person name="Clifton S.W."/>
            <person name="Schuster L.N."/>
            <person name="Chinwalla A."/>
            <person name="Delehaunty K."/>
            <person name="Dinkelacker I."/>
            <person name="Fulton L."/>
            <person name="Fulton R."/>
            <person name="Godfrey J."/>
            <person name="Minx P."/>
            <person name="Mitreva M."/>
            <person name="Roeseler W."/>
            <person name="Tian H."/>
            <person name="Witte H."/>
            <person name="Yang S.P."/>
            <person name="Wilson R.K."/>
            <person name="Sommer R.J."/>
        </authorList>
    </citation>
    <scope>NUCLEOTIDE SEQUENCE [LARGE SCALE GENOMIC DNA]</scope>
    <source>
        <strain evidence="3">PS312</strain>
    </source>
</reference>
<proteinExistence type="predicted"/>
<dbReference type="PANTHER" id="PTHR10241">
    <property type="entry name" value="LETHAL 2 GIANT LARVAE PROTEIN"/>
    <property type="match status" value="1"/>
</dbReference>
<organism evidence="2 3">
    <name type="scientific">Pristionchus pacificus</name>
    <name type="common">Parasitic nematode worm</name>
    <dbReference type="NCBI Taxonomy" id="54126"/>
    <lineage>
        <taxon>Eukaryota</taxon>
        <taxon>Metazoa</taxon>
        <taxon>Ecdysozoa</taxon>
        <taxon>Nematoda</taxon>
        <taxon>Chromadorea</taxon>
        <taxon>Rhabditida</taxon>
        <taxon>Rhabditina</taxon>
        <taxon>Diplogasteromorpha</taxon>
        <taxon>Diplogasteroidea</taxon>
        <taxon>Neodiplogasteridae</taxon>
        <taxon>Pristionchus</taxon>
    </lineage>
</organism>